<dbReference type="InterPro" id="IPR008906">
    <property type="entry name" value="HATC_C_dom"/>
</dbReference>
<evidence type="ECO:0000313" key="3">
    <source>
        <dbReference type="EMBL" id="KAJ8869830.1"/>
    </source>
</evidence>
<dbReference type="PANTHER" id="PTHR46289">
    <property type="entry name" value="52 KDA REPRESSOR OF THE INHIBITOR OF THE PROTEIN KINASE-LIKE PROTEIN-RELATED"/>
    <property type="match status" value="1"/>
</dbReference>
<gene>
    <name evidence="3" type="ORF">PR048_028839</name>
</gene>
<feature type="region of interest" description="Disordered" evidence="1">
    <location>
        <begin position="335"/>
        <end position="363"/>
    </location>
</feature>
<organism evidence="3 4">
    <name type="scientific">Dryococelus australis</name>
    <dbReference type="NCBI Taxonomy" id="614101"/>
    <lineage>
        <taxon>Eukaryota</taxon>
        <taxon>Metazoa</taxon>
        <taxon>Ecdysozoa</taxon>
        <taxon>Arthropoda</taxon>
        <taxon>Hexapoda</taxon>
        <taxon>Insecta</taxon>
        <taxon>Pterygota</taxon>
        <taxon>Neoptera</taxon>
        <taxon>Polyneoptera</taxon>
        <taxon>Phasmatodea</taxon>
        <taxon>Verophasmatodea</taxon>
        <taxon>Anareolatae</taxon>
        <taxon>Phasmatidae</taxon>
        <taxon>Eurycanthinae</taxon>
        <taxon>Dryococelus</taxon>
    </lineage>
</organism>
<feature type="domain" description="HAT C-terminal dimerisation" evidence="2">
    <location>
        <begin position="72"/>
        <end position="123"/>
    </location>
</feature>
<evidence type="ECO:0000259" key="2">
    <source>
        <dbReference type="Pfam" id="PF05699"/>
    </source>
</evidence>
<accession>A0ABQ9GBN3</accession>
<sequence>MPRSTKTMNNPLKNNDIVRKIVSKYSGLLKMDMTYASKALFGEYRLWSAKWDKKSNEKHSIQKTGCIPRNQPIINILLQVLATLPVSVVTAERTFSTLKRIKTWLRTTINEDCLIGLALLATHCDITINPDQVIDRFTMSGNRRLKLSKTSGPACTTEFVRQSQNLHINNLAPLRGACHTFQSSIIIETFTFWHLNMVALAAFIMLVQPKPSQLASPHDSLTALIAESTAITYSIELNNPLLEQVNGVVSTWECDKLYSEIHLQKAKDITTTMISELFTDTYKTIAHDSTHHRQNGKFPNCLSHCRFREAKHMKVKRMHNLNSHSSIFQRSKFLKRKTQRGRAEKIRRGRRRKTHLEGYKTRK</sequence>
<name>A0ABQ9GBN3_9NEOP</name>
<reference evidence="3 4" key="1">
    <citation type="submission" date="2023-02" db="EMBL/GenBank/DDBJ databases">
        <title>LHISI_Scaffold_Assembly.</title>
        <authorList>
            <person name="Stuart O.P."/>
            <person name="Cleave R."/>
            <person name="Magrath M.J.L."/>
            <person name="Mikheyev A.S."/>
        </authorList>
    </citation>
    <scope>NUCLEOTIDE SEQUENCE [LARGE SCALE GENOMIC DNA]</scope>
    <source>
        <strain evidence="3">Daus_M_001</strain>
        <tissue evidence="3">Leg muscle</tissue>
    </source>
</reference>
<protein>
    <recommendedName>
        <fullName evidence="2">HAT C-terminal dimerisation domain-containing protein</fullName>
    </recommendedName>
</protein>
<dbReference type="Proteomes" id="UP001159363">
    <property type="component" value="Chromosome 12"/>
</dbReference>
<dbReference type="PANTHER" id="PTHR46289:SF14">
    <property type="entry name" value="DUF4371 DOMAIN-CONTAINING PROTEIN"/>
    <property type="match status" value="1"/>
</dbReference>
<keyword evidence="4" id="KW-1185">Reference proteome</keyword>
<comment type="caution">
    <text evidence="3">The sequence shown here is derived from an EMBL/GenBank/DDBJ whole genome shotgun (WGS) entry which is preliminary data.</text>
</comment>
<proteinExistence type="predicted"/>
<dbReference type="InterPro" id="IPR052958">
    <property type="entry name" value="IFN-induced_PKR_regulator"/>
</dbReference>
<evidence type="ECO:0000256" key="1">
    <source>
        <dbReference type="SAM" id="MobiDB-lite"/>
    </source>
</evidence>
<evidence type="ECO:0000313" key="4">
    <source>
        <dbReference type="Proteomes" id="UP001159363"/>
    </source>
</evidence>
<dbReference type="EMBL" id="JARBHB010000013">
    <property type="protein sequence ID" value="KAJ8869830.1"/>
    <property type="molecule type" value="Genomic_DNA"/>
</dbReference>
<dbReference type="Pfam" id="PF05699">
    <property type="entry name" value="Dimer_Tnp_hAT"/>
    <property type="match status" value="1"/>
</dbReference>